<dbReference type="InterPro" id="IPR003961">
    <property type="entry name" value="FN3_dom"/>
</dbReference>
<dbReference type="InterPro" id="IPR045829">
    <property type="entry name" value="PKD_6"/>
</dbReference>
<dbReference type="Pfam" id="PF19081">
    <property type="entry name" value="Ig_7"/>
    <property type="match status" value="1"/>
</dbReference>
<dbReference type="SUPFAM" id="SSF49265">
    <property type="entry name" value="Fibronectin type III"/>
    <property type="match status" value="1"/>
</dbReference>
<dbReference type="AlphaFoldDB" id="A0A6B2H2W1"/>
<dbReference type="RefSeq" id="WP_162345003.1">
    <property type="nucleotide sequence ID" value="NZ_JAAEAA010000003.1"/>
</dbReference>
<dbReference type="Gene3D" id="2.60.40.10">
    <property type="entry name" value="Immunoglobulins"/>
    <property type="match status" value="3"/>
</dbReference>
<evidence type="ECO:0000259" key="5">
    <source>
        <dbReference type="PROSITE" id="PS50093"/>
    </source>
</evidence>
<proteinExistence type="inferred from homology"/>
<dbReference type="SUPFAM" id="SSF54060">
    <property type="entry name" value="His-Me finger endonucleases"/>
    <property type="match status" value="1"/>
</dbReference>
<feature type="chain" id="PRO_5025392916" evidence="4">
    <location>
        <begin position="21"/>
        <end position="1117"/>
    </location>
</feature>
<dbReference type="Proteomes" id="UP000478546">
    <property type="component" value="Unassembled WGS sequence"/>
</dbReference>
<evidence type="ECO:0000259" key="6">
    <source>
        <dbReference type="PROSITE" id="PS50853"/>
    </source>
</evidence>
<comment type="similarity">
    <text evidence="1">Belongs to the EndA/NucM nuclease family.</text>
</comment>
<comment type="caution">
    <text evidence="7">The sequence shown here is derived from an EMBL/GenBank/DDBJ whole genome shotgun (WGS) entry which is preliminary data.</text>
</comment>
<evidence type="ECO:0000313" key="7">
    <source>
        <dbReference type="EMBL" id="NDK54956.1"/>
    </source>
</evidence>
<keyword evidence="2" id="KW-0540">Nuclease</keyword>
<dbReference type="Pfam" id="PF04231">
    <property type="entry name" value="Endonuclease_1"/>
    <property type="match status" value="1"/>
</dbReference>
<dbReference type="EMBL" id="JAAEAA010000003">
    <property type="protein sequence ID" value="NDK54956.1"/>
    <property type="molecule type" value="Genomic_DNA"/>
</dbReference>
<feature type="signal peptide" evidence="4">
    <location>
        <begin position="1"/>
        <end position="20"/>
    </location>
</feature>
<dbReference type="SUPFAM" id="SSF49299">
    <property type="entry name" value="PKD domain"/>
    <property type="match status" value="1"/>
</dbReference>
<organism evidence="7 8">
    <name type="scientific">Pontibacter fetidus</name>
    <dbReference type="NCBI Taxonomy" id="2700082"/>
    <lineage>
        <taxon>Bacteria</taxon>
        <taxon>Pseudomonadati</taxon>
        <taxon>Bacteroidota</taxon>
        <taxon>Cytophagia</taxon>
        <taxon>Cytophagales</taxon>
        <taxon>Hymenobacteraceae</taxon>
        <taxon>Pontibacter</taxon>
    </lineage>
</organism>
<dbReference type="NCBIfam" id="TIGR04183">
    <property type="entry name" value="Por_Secre_tail"/>
    <property type="match status" value="1"/>
</dbReference>
<protein>
    <submittedName>
        <fullName evidence="7">T9SS type A sorting domain-containing protein</fullName>
    </submittedName>
</protein>
<dbReference type="InterPro" id="IPR000601">
    <property type="entry name" value="PKD_dom"/>
</dbReference>
<dbReference type="SMART" id="SM00060">
    <property type="entry name" value="FN3"/>
    <property type="match status" value="2"/>
</dbReference>
<accession>A0A6B2H2W1</accession>
<evidence type="ECO:0000256" key="3">
    <source>
        <dbReference type="ARBA" id="ARBA00022801"/>
    </source>
</evidence>
<dbReference type="GO" id="GO:0016787">
    <property type="term" value="F:hydrolase activity"/>
    <property type="evidence" value="ECO:0007669"/>
    <property type="project" value="UniProtKB-KW"/>
</dbReference>
<keyword evidence="3" id="KW-0378">Hydrolase</keyword>
<dbReference type="InterPro" id="IPR036116">
    <property type="entry name" value="FN3_sf"/>
</dbReference>
<keyword evidence="8" id="KW-1185">Reference proteome</keyword>
<dbReference type="InterPro" id="IPR044925">
    <property type="entry name" value="His-Me_finger_sf"/>
</dbReference>
<dbReference type="GO" id="GO:0004518">
    <property type="term" value="F:nuclease activity"/>
    <property type="evidence" value="ECO:0007669"/>
    <property type="project" value="UniProtKB-KW"/>
</dbReference>
<dbReference type="PROSITE" id="PS50093">
    <property type="entry name" value="PKD"/>
    <property type="match status" value="1"/>
</dbReference>
<feature type="domain" description="Fibronectin type-III" evidence="6">
    <location>
        <begin position="266"/>
        <end position="378"/>
    </location>
</feature>
<name>A0A6B2H2W1_9BACT</name>
<dbReference type="InterPro" id="IPR035986">
    <property type="entry name" value="PKD_dom_sf"/>
</dbReference>
<dbReference type="InterPro" id="IPR013783">
    <property type="entry name" value="Ig-like_fold"/>
</dbReference>
<evidence type="ECO:0000256" key="4">
    <source>
        <dbReference type="SAM" id="SignalP"/>
    </source>
</evidence>
<dbReference type="PANTHER" id="PTHR33607:SF2">
    <property type="entry name" value="ENDONUCLEASE-1"/>
    <property type="match status" value="1"/>
</dbReference>
<dbReference type="Pfam" id="PF18962">
    <property type="entry name" value="Por_Secre_tail"/>
    <property type="match status" value="1"/>
</dbReference>
<evidence type="ECO:0000256" key="1">
    <source>
        <dbReference type="ARBA" id="ARBA00006429"/>
    </source>
</evidence>
<dbReference type="InterPro" id="IPR044023">
    <property type="entry name" value="Ig_7"/>
</dbReference>
<evidence type="ECO:0000313" key="8">
    <source>
        <dbReference type="Proteomes" id="UP000478546"/>
    </source>
</evidence>
<dbReference type="InterPro" id="IPR026444">
    <property type="entry name" value="Secre_tail"/>
</dbReference>
<dbReference type="PROSITE" id="PS50853">
    <property type="entry name" value="FN3"/>
    <property type="match status" value="1"/>
</dbReference>
<keyword evidence="4" id="KW-0732">Signal</keyword>
<feature type="domain" description="PKD" evidence="5">
    <location>
        <begin position="742"/>
        <end position="797"/>
    </location>
</feature>
<evidence type="ECO:0000256" key="2">
    <source>
        <dbReference type="ARBA" id="ARBA00022722"/>
    </source>
</evidence>
<gene>
    <name evidence="7" type="ORF">GWO68_03405</name>
</gene>
<dbReference type="PANTHER" id="PTHR33607">
    <property type="entry name" value="ENDONUCLEASE-1"/>
    <property type="match status" value="1"/>
</dbReference>
<reference evidence="7 8" key="1">
    <citation type="submission" date="2020-01" db="EMBL/GenBank/DDBJ databases">
        <authorList>
            <person name="Kim M.K."/>
        </authorList>
    </citation>
    <scope>NUCLEOTIDE SEQUENCE [LARGE SCALE GENOMIC DNA]</scope>
    <source>
        <strain evidence="7 8">BT213</strain>
    </source>
</reference>
<dbReference type="Pfam" id="PF19408">
    <property type="entry name" value="PKD_6"/>
    <property type="match status" value="1"/>
</dbReference>
<dbReference type="InterPro" id="IPR007346">
    <property type="entry name" value="Endonuclease-I"/>
</dbReference>
<sequence length="1117" mass="118424">MKRILLAFSILLSATLQLVAQTAPPSNLSGEELKAWLRTNWYDGKRVVLSYDAARGKMYNYVDNYDSKVTCVYSGYQEAKPYSESNTSTSMANINCEHTVPQSWFNEVVRMRSDIHHLFPTVIQWNSDRGSDPFAEIPDNQTTKWMRGTSSQSTIPTSNIDEYSEDTNTQFEPREDHKGNLARSVFYFYTMHAGQSFDSGKGVISAVADINTLYQWHIKDPVDDRERERNRRVEIAQGNRNPYIDYPELVAKAWGLAPVNCSPATQISNLSVSQKTTSTITLNWANGSGDRRLIVVKEGSAVNFTPTGSYNGINSDFTAATDQGNGQRIVYYNSGNSVTITGLKANTTYYVQAFESCATGNTYNTTSAPTINATTPDYACTGTPTAATALASANIAQNGFTLNWTNGSGDGRIVVIRKDEAPAFVPVAGTTYNSASANYSLAASLADGSKLVYSGTGNNVAITGLQAGSLYFVKVYESCSNGNQYETAAAQTLAVTTTAASSTPVGDGNVLVMQDFNGTANDGWVVTSGFDDTKISALNTGYPDGQRLRSGKSLQITAAATAHTLELSDVNVTGKQDVYLQLYNSSVATTSGNGIENSDLFEVYVALNGADYSATPEIKITGTTTSNNIQYGMNGTATITTAAGTPVEKIFSETGALPVDKAPSILRVTIPNGTTSVKAKLVIKANSDKEIWNVDDIALLSAAATTPTDCDEFALEGHAGESKTFYTGQSVTIGAEAKEGYSYSWSPVAGLSDATAANPTLTLTTPGTYVYTVTATKNGCASTAQVTLTVQALAAPVVADVAICSGQSATLEVSNLDPVMVYNWYQSETSNIAVGRGGVYYTGQLTATRSYYVEAVNPEGIASTRTKVKVTVGGPVAVALTGPTTACAGETITYTSAVQGGVTNYTWSVPANWTIVAGAGTATITVKATGNSGNVTLNVANNCGESKTTAYAVTINEVPAKAVITQTGNQLTASTTGTTYEWKKDGITIADAKTQTITITEAGNYTVSVVGAGNCASVVSDVFAATLQPTAIEDEIAAGVVVAPNPARGKFSITTEEQLQHAEIVITNLLGSVVYRTSMAVLNDKLEVDLSKLPAGLYLVQLQAKKIRLVRKVLLTK</sequence>